<dbReference type="RefSeq" id="WP_184858432.1">
    <property type="nucleotide sequence ID" value="NZ_JACHLK010000005.1"/>
</dbReference>
<dbReference type="SUPFAM" id="SSF51197">
    <property type="entry name" value="Clavaminate synthase-like"/>
    <property type="match status" value="1"/>
</dbReference>
<dbReference type="Proteomes" id="UP000575083">
    <property type="component" value="Unassembled WGS sequence"/>
</dbReference>
<dbReference type="GO" id="GO:0016706">
    <property type="term" value="F:2-oxoglutarate-dependent dioxygenase activity"/>
    <property type="evidence" value="ECO:0007669"/>
    <property type="project" value="TreeGrafter"/>
</dbReference>
<dbReference type="GO" id="GO:0046872">
    <property type="term" value="F:metal ion binding"/>
    <property type="evidence" value="ECO:0007669"/>
    <property type="project" value="UniProtKB-KW"/>
</dbReference>
<sequence>MDAHQPLTLLGGLTPAQFMRRHWHKKPLLVRQAIPGFQAPVPRADLFDLAGQEGVESRLVQQLRGAWKLRQGPFARRALPSLKQPDWTLLVQGVDLHDAGVHALMQQFRFVPEARLDDLMISYASDGGGVGPHFDSYDVFLLQAHGKRRWRIGRQKDLTLKEGIPLKVLAQFEPEEEFVLEPGDMLYLPPRYAHDGIAEGECMTYSIGFRAPARAELANELLVRLTDEAQEGDVPVLYRDPRQEAVEQPAAIPASLQDFAREALAKALAEPLALERALGEYLTEPKPNVWFDPDASGAMIESVVLDRRTRMMYDAHHVFINGESYRAGGRDATLMRRLADQRRLSGREMARASDDALELISSWCDAGWAHADTDHTEGD</sequence>
<keyword evidence="3" id="KW-0223">Dioxygenase</keyword>
<dbReference type="EC" id="1.14.11.47" evidence="7"/>
<evidence type="ECO:0000256" key="4">
    <source>
        <dbReference type="ARBA" id="ARBA00023002"/>
    </source>
</evidence>
<proteinExistence type="predicted"/>
<dbReference type="PANTHER" id="PTHR13096:SF8">
    <property type="entry name" value="RIBOSOMAL OXYGENASE 1"/>
    <property type="match status" value="1"/>
</dbReference>
<accession>A0A7X0PEE5</accession>
<feature type="domain" description="JmjC" evidence="6">
    <location>
        <begin position="100"/>
        <end position="226"/>
    </location>
</feature>
<dbReference type="AlphaFoldDB" id="A0A7X0PEE5"/>
<dbReference type="EMBL" id="JACHLK010000005">
    <property type="protein sequence ID" value="MBB6560435.1"/>
    <property type="molecule type" value="Genomic_DNA"/>
</dbReference>
<dbReference type="InterPro" id="IPR039994">
    <property type="entry name" value="NO66-like"/>
</dbReference>
<dbReference type="Gene3D" id="3.40.366.30">
    <property type="entry name" value="50S ribosomal protein L16 arginine hydroxylase, Chain A, Domain 2"/>
    <property type="match status" value="1"/>
</dbReference>
<dbReference type="PANTHER" id="PTHR13096">
    <property type="entry name" value="MINA53 MYC INDUCED NUCLEAR ANTIGEN"/>
    <property type="match status" value="1"/>
</dbReference>
<dbReference type="Pfam" id="PF08007">
    <property type="entry name" value="JmjC_2"/>
    <property type="match status" value="1"/>
</dbReference>
<gene>
    <name evidence="7" type="ORF">HNP48_003109</name>
</gene>
<keyword evidence="7" id="KW-0687">Ribonucleoprotein</keyword>
<dbReference type="PROSITE" id="PS51184">
    <property type="entry name" value="JMJC"/>
    <property type="match status" value="1"/>
</dbReference>
<evidence type="ECO:0000256" key="2">
    <source>
        <dbReference type="ARBA" id="ARBA00022723"/>
    </source>
</evidence>
<protein>
    <submittedName>
        <fullName evidence="7">50S ribosomal protein L16 3-hydroxylase</fullName>
        <ecNumber evidence="7">1.14.11.47</ecNumber>
    </submittedName>
</protein>
<evidence type="ECO:0000313" key="7">
    <source>
        <dbReference type="EMBL" id="MBB6560435.1"/>
    </source>
</evidence>
<evidence type="ECO:0000256" key="5">
    <source>
        <dbReference type="ARBA" id="ARBA00023004"/>
    </source>
</evidence>
<evidence type="ECO:0000313" key="8">
    <source>
        <dbReference type="Proteomes" id="UP000575083"/>
    </source>
</evidence>
<keyword evidence="5" id="KW-0408">Iron</keyword>
<name>A0A7X0PEE5_9BURK</name>
<dbReference type="Gene3D" id="2.60.120.650">
    <property type="entry name" value="Cupin"/>
    <property type="match status" value="1"/>
</dbReference>
<evidence type="ECO:0000256" key="3">
    <source>
        <dbReference type="ARBA" id="ARBA00022964"/>
    </source>
</evidence>
<dbReference type="GO" id="GO:0005840">
    <property type="term" value="C:ribosome"/>
    <property type="evidence" value="ECO:0007669"/>
    <property type="project" value="UniProtKB-KW"/>
</dbReference>
<keyword evidence="8" id="KW-1185">Reference proteome</keyword>
<evidence type="ECO:0000259" key="6">
    <source>
        <dbReference type="PROSITE" id="PS51184"/>
    </source>
</evidence>
<keyword evidence="7" id="KW-0689">Ribosomal protein</keyword>
<evidence type="ECO:0000256" key="1">
    <source>
        <dbReference type="ARBA" id="ARBA00001954"/>
    </source>
</evidence>
<comment type="caution">
    <text evidence="7">The sequence shown here is derived from an EMBL/GenBank/DDBJ whole genome shotgun (WGS) entry which is preliminary data.</text>
</comment>
<dbReference type="SMART" id="SM00558">
    <property type="entry name" value="JmjC"/>
    <property type="match status" value="1"/>
</dbReference>
<keyword evidence="4 7" id="KW-0560">Oxidoreductase</keyword>
<keyword evidence="2" id="KW-0479">Metal-binding</keyword>
<reference evidence="7 8" key="1">
    <citation type="submission" date="2020-08" db="EMBL/GenBank/DDBJ databases">
        <title>Functional genomics of gut bacteria from endangered species of beetles.</title>
        <authorList>
            <person name="Carlos-Shanley C."/>
        </authorList>
    </citation>
    <scope>NUCLEOTIDE SEQUENCE [LARGE SCALE GENOMIC DNA]</scope>
    <source>
        <strain evidence="7 8">S00198</strain>
    </source>
</reference>
<dbReference type="Pfam" id="PF20514">
    <property type="entry name" value="WHD_ROXA"/>
    <property type="match status" value="1"/>
</dbReference>
<comment type="cofactor">
    <cofactor evidence="1">
        <name>Fe(2+)</name>
        <dbReference type="ChEBI" id="CHEBI:29033"/>
    </cofactor>
</comment>
<organism evidence="7 8">
    <name type="scientific">Acidovorax soli</name>
    <dbReference type="NCBI Taxonomy" id="592050"/>
    <lineage>
        <taxon>Bacteria</taxon>
        <taxon>Pseudomonadati</taxon>
        <taxon>Pseudomonadota</taxon>
        <taxon>Betaproteobacteria</taxon>
        <taxon>Burkholderiales</taxon>
        <taxon>Comamonadaceae</taxon>
        <taxon>Acidovorax</taxon>
    </lineage>
</organism>
<dbReference type="InterPro" id="IPR046799">
    <property type="entry name" value="ROXA-like_wH"/>
</dbReference>
<dbReference type="InterPro" id="IPR003347">
    <property type="entry name" value="JmjC_dom"/>
</dbReference>